<dbReference type="AlphaFoldDB" id="A0AAN8X5Y3"/>
<evidence type="ECO:0000313" key="3">
    <source>
        <dbReference type="Proteomes" id="UP001381693"/>
    </source>
</evidence>
<feature type="region of interest" description="Disordered" evidence="1">
    <location>
        <begin position="1"/>
        <end position="41"/>
    </location>
</feature>
<sequence length="109" mass="12253">MAARLCSPDDDGNSDKEKENSYHGPGSESPTFSRSGGFHVPQDALNNIEAIMMKTEDSQRGNEISAPYEAPQFPIEQIEDKLKLHRQLSSFANFIRPEKTLPQIHDLPR</sequence>
<evidence type="ECO:0000313" key="2">
    <source>
        <dbReference type="EMBL" id="KAK7072649.1"/>
    </source>
</evidence>
<comment type="caution">
    <text evidence="2">The sequence shown here is derived from an EMBL/GenBank/DDBJ whole genome shotgun (WGS) entry which is preliminary data.</text>
</comment>
<proteinExistence type="predicted"/>
<accession>A0AAN8X5Y3</accession>
<evidence type="ECO:0000256" key="1">
    <source>
        <dbReference type="SAM" id="MobiDB-lite"/>
    </source>
</evidence>
<dbReference type="EMBL" id="JAXCGZ010013389">
    <property type="protein sequence ID" value="KAK7072649.1"/>
    <property type="molecule type" value="Genomic_DNA"/>
</dbReference>
<gene>
    <name evidence="2" type="ORF">SK128_000567</name>
</gene>
<organism evidence="2 3">
    <name type="scientific">Halocaridina rubra</name>
    <name type="common">Hawaiian red shrimp</name>
    <dbReference type="NCBI Taxonomy" id="373956"/>
    <lineage>
        <taxon>Eukaryota</taxon>
        <taxon>Metazoa</taxon>
        <taxon>Ecdysozoa</taxon>
        <taxon>Arthropoda</taxon>
        <taxon>Crustacea</taxon>
        <taxon>Multicrustacea</taxon>
        <taxon>Malacostraca</taxon>
        <taxon>Eumalacostraca</taxon>
        <taxon>Eucarida</taxon>
        <taxon>Decapoda</taxon>
        <taxon>Pleocyemata</taxon>
        <taxon>Caridea</taxon>
        <taxon>Atyoidea</taxon>
        <taxon>Atyidae</taxon>
        <taxon>Halocaridina</taxon>
    </lineage>
</organism>
<protein>
    <submittedName>
        <fullName evidence="2">Uncharacterized protein</fullName>
    </submittedName>
</protein>
<keyword evidence="3" id="KW-1185">Reference proteome</keyword>
<reference evidence="2 3" key="1">
    <citation type="submission" date="2023-11" db="EMBL/GenBank/DDBJ databases">
        <title>Halocaridina rubra genome assembly.</title>
        <authorList>
            <person name="Smith C."/>
        </authorList>
    </citation>
    <scope>NUCLEOTIDE SEQUENCE [LARGE SCALE GENOMIC DNA]</scope>
    <source>
        <strain evidence="2">EP-1</strain>
        <tissue evidence="2">Whole</tissue>
    </source>
</reference>
<name>A0AAN8X5Y3_HALRR</name>
<dbReference type="Proteomes" id="UP001381693">
    <property type="component" value="Unassembled WGS sequence"/>
</dbReference>